<sequence length="416" mass="43165">MSADEAPPLIGIIGGYGEVGAAAARCLAEAGGFRLRIGGRDGDAAELFARALTFARPEDDDCHGRAVDAADASAVARFSEGCRAVLNCAGPSWLLPGATLRAVWEQGADYADVAGTGDVPHLTGTAGDLAERRAAVLGAGLSPGLSGMLPRLLTAGTDDANDAATGGKSSGEKTGEGARFSGCYAGLGPFTRTGATDYLLSSRSGYGTPLGEWRDGRVVRGSVRRREECRIPGLPRPLTAVPYLPDELAQQASRLGLARARWYNAFDGERLLESLERHRDVPAEGAELDAAVSDVLRGAAVDAAGHLPYHVLWGRLEEPEAEGARVRRSVLVHGTDGSALTGVVGAAAVDALVRGRIPAGVHEAATVLPTTVLEWVGGHLPATVVTRTHEAVPADADGDASWDLMDEELALEEGEL</sequence>
<gene>
    <name evidence="2" type="ORF">AN218_27165</name>
</gene>
<dbReference type="AlphaFoldDB" id="A0A1E7KWK3"/>
<dbReference type="InterPro" id="IPR005097">
    <property type="entry name" value="Sacchrp_dh_NADP-bd"/>
</dbReference>
<name>A0A1E7KWK3_9ACTN</name>
<evidence type="ECO:0000313" key="3">
    <source>
        <dbReference type="Proteomes" id="UP000176005"/>
    </source>
</evidence>
<reference evidence="2 3" key="1">
    <citation type="journal article" date="2016" name="Front. Microbiol.">
        <title>Comparative Genomics Analysis of Streptomyces Species Reveals Their Adaptation to the Marine Environment and Their Diversity at the Genomic Level.</title>
        <authorList>
            <person name="Tian X."/>
            <person name="Zhang Z."/>
            <person name="Yang T."/>
            <person name="Chen M."/>
            <person name="Li J."/>
            <person name="Chen F."/>
            <person name="Yang J."/>
            <person name="Li W."/>
            <person name="Zhang B."/>
            <person name="Zhang Z."/>
            <person name="Wu J."/>
            <person name="Zhang C."/>
            <person name="Long L."/>
            <person name="Xiao J."/>
        </authorList>
    </citation>
    <scope>NUCLEOTIDE SEQUENCE [LARGE SCALE GENOMIC DNA]</scope>
    <source>
        <strain evidence="2 3">SCSIO 10429</strain>
    </source>
</reference>
<accession>A0A1E7KWK3</accession>
<comment type="caution">
    <text evidence="2">The sequence shown here is derived from an EMBL/GenBank/DDBJ whole genome shotgun (WGS) entry which is preliminary data.</text>
</comment>
<dbReference type="Pfam" id="PF03435">
    <property type="entry name" value="Sacchrp_dh_NADP"/>
    <property type="match status" value="1"/>
</dbReference>
<dbReference type="Proteomes" id="UP000176005">
    <property type="component" value="Unassembled WGS sequence"/>
</dbReference>
<dbReference type="SUPFAM" id="SSF51735">
    <property type="entry name" value="NAD(P)-binding Rossmann-fold domains"/>
    <property type="match status" value="1"/>
</dbReference>
<proteinExistence type="predicted"/>
<protein>
    <recommendedName>
        <fullName evidence="1">Saccharopine dehydrogenase NADP binding domain-containing protein</fullName>
    </recommendedName>
</protein>
<evidence type="ECO:0000313" key="2">
    <source>
        <dbReference type="EMBL" id="OEV08296.1"/>
    </source>
</evidence>
<organism evidence="2 3">
    <name type="scientific">Streptomyces nanshensis</name>
    <dbReference type="NCBI Taxonomy" id="518642"/>
    <lineage>
        <taxon>Bacteria</taxon>
        <taxon>Bacillati</taxon>
        <taxon>Actinomycetota</taxon>
        <taxon>Actinomycetes</taxon>
        <taxon>Kitasatosporales</taxon>
        <taxon>Streptomycetaceae</taxon>
        <taxon>Streptomyces</taxon>
    </lineage>
</organism>
<dbReference type="PATRIC" id="fig|518642.10.peg.6221"/>
<dbReference type="InterPro" id="IPR036291">
    <property type="entry name" value="NAD(P)-bd_dom_sf"/>
</dbReference>
<keyword evidence="3" id="KW-1185">Reference proteome</keyword>
<dbReference type="Gene3D" id="3.40.50.720">
    <property type="entry name" value="NAD(P)-binding Rossmann-like Domain"/>
    <property type="match status" value="1"/>
</dbReference>
<dbReference type="PANTHER" id="PTHR43781:SF1">
    <property type="entry name" value="SACCHAROPINE DEHYDROGENASE"/>
    <property type="match status" value="1"/>
</dbReference>
<dbReference type="EMBL" id="LJGW01000431">
    <property type="protein sequence ID" value="OEV08296.1"/>
    <property type="molecule type" value="Genomic_DNA"/>
</dbReference>
<dbReference type="PANTHER" id="PTHR43781">
    <property type="entry name" value="SACCHAROPINE DEHYDROGENASE"/>
    <property type="match status" value="1"/>
</dbReference>
<evidence type="ECO:0000259" key="1">
    <source>
        <dbReference type="Pfam" id="PF03435"/>
    </source>
</evidence>
<feature type="domain" description="Saccharopine dehydrogenase NADP binding" evidence="1">
    <location>
        <begin position="10"/>
        <end position="114"/>
    </location>
</feature>
<dbReference type="RefSeq" id="WP_070019764.1">
    <property type="nucleotide sequence ID" value="NZ_LJGW01000431.1"/>
</dbReference>